<feature type="region of interest" description="Disordered" evidence="4">
    <location>
        <begin position="186"/>
        <end position="231"/>
    </location>
</feature>
<feature type="region of interest" description="Disordered" evidence="4">
    <location>
        <begin position="462"/>
        <end position="515"/>
    </location>
</feature>
<evidence type="ECO:0000256" key="1">
    <source>
        <dbReference type="ARBA" id="ARBA00004123"/>
    </source>
</evidence>
<comment type="subcellular location">
    <subcellularLocation>
        <location evidence="1">Nucleus</location>
    </subcellularLocation>
</comment>
<dbReference type="PANTHER" id="PTHR12585">
    <property type="entry name" value="SCC1 / RAD21 FAMILY MEMBER"/>
    <property type="match status" value="1"/>
</dbReference>
<feature type="region of interest" description="Disordered" evidence="4">
    <location>
        <begin position="252"/>
        <end position="275"/>
    </location>
</feature>
<name>T1KVK1_TETUR</name>
<sequence>MFYHTLVLGRKGPLAKVWLAATYRKKLSKKDIINVNVAESVEAILCSRVLMSLRLSSHLLYGISYLFNQQVSYLLSDALQYAYHVPQFIEEQGIDLLDQSTRDINLSDDNLDYELLPESCGASEFKIINATKTRILGDLAEVISEEFESLDVLRNDNLLNESIHTDEILFEDRVFTDDGFGGNLDQDPTTVFDIHAPSTSKAAKKRSGRSQEPVQDERQENIEEHHPTVDDNITENIENLGAGPDIVVDFFDLPTQPTPAPDVQEDHPEQPSDEALNVDNLEPVAGPSMEQARRPSTSRYSRLELNDEELVLEPLDESHKRTKRKKANIVLIDEVTSIPRARMMGNFRDASESIGRERAPSTKFLMMTKASGTDTVLLNNPSTKYVSSIALALFKSCLKMESDSNDDDDDDLLPTQDANPTDAAPDQEIPNEELPSVLFEEEINDLPPPDIPEEPIPEVPVVEQEKVTESEPTARVGLKEPVPESQSSQPSQERGSQRRRKRRRLSQEQARRGTIYEPEILPRESIIEFEKTHMDVDPPEEVPLFSQSQSEFSSTPEEGILSQLSQSLSEPVSFSQLTQDCNRKKAALTFFQLLALHKRCVIILAQEQYYEEIYISKGPNFRGTLDVY</sequence>
<reference evidence="7" key="2">
    <citation type="submission" date="2015-06" db="UniProtKB">
        <authorList>
            <consortium name="EnsemblMetazoa"/>
        </authorList>
    </citation>
    <scope>IDENTIFICATION</scope>
</reference>
<dbReference type="Pfam" id="PF04825">
    <property type="entry name" value="Rad21_Rec8_N"/>
    <property type="match status" value="1"/>
</dbReference>
<dbReference type="Pfam" id="PF04824">
    <property type="entry name" value="Rad21_Rec8"/>
    <property type="match status" value="1"/>
</dbReference>
<evidence type="ECO:0000313" key="8">
    <source>
        <dbReference type="Proteomes" id="UP000015104"/>
    </source>
</evidence>
<feature type="compositionally biased region" description="Low complexity" evidence="4">
    <location>
        <begin position="483"/>
        <end position="494"/>
    </location>
</feature>
<dbReference type="SUPFAM" id="SSF46785">
    <property type="entry name" value="Winged helix' DNA-binding domain"/>
    <property type="match status" value="1"/>
</dbReference>
<feature type="compositionally biased region" description="Acidic residues" evidence="4">
    <location>
        <begin position="403"/>
        <end position="412"/>
    </location>
</feature>
<dbReference type="InterPro" id="IPR023093">
    <property type="entry name" value="ScpA-like_C"/>
</dbReference>
<dbReference type="InterPro" id="IPR039781">
    <property type="entry name" value="Rad21/Rec8-like"/>
</dbReference>
<dbReference type="GO" id="GO:0003682">
    <property type="term" value="F:chromatin binding"/>
    <property type="evidence" value="ECO:0007669"/>
    <property type="project" value="TreeGrafter"/>
</dbReference>
<evidence type="ECO:0000256" key="3">
    <source>
        <dbReference type="ARBA" id="ARBA00023242"/>
    </source>
</evidence>
<keyword evidence="8" id="KW-1185">Reference proteome</keyword>
<organism evidence="7 8">
    <name type="scientific">Tetranychus urticae</name>
    <name type="common">Two-spotted spider mite</name>
    <dbReference type="NCBI Taxonomy" id="32264"/>
    <lineage>
        <taxon>Eukaryota</taxon>
        <taxon>Metazoa</taxon>
        <taxon>Ecdysozoa</taxon>
        <taxon>Arthropoda</taxon>
        <taxon>Chelicerata</taxon>
        <taxon>Arachnida</taxon>
        <taxon>Acari</taxon>
        <taxon>Acariformes</taxon>
        <taxon>Trombidiformes</taxon>
        <taxon>Prostigmata</taxon>
        <taxon>Eleutherengona</taxon>
        <taxon>Raphignathae</taxon>
        <taxon>Tetranychoidea</taxon>
        <taxon>Tetranychidae</taxon>
        <taxon>Tetranychus</taxon>
    </lineage>
</organism>
<dbReference type="InterPro" id="IPR006910">
    <property type="entry name" value="Rad21_Rec8_N"/>
</dbReference>
<evidence type="ECO:0000313" key="7">
    <source>
        <dbReference type="EnsemblMetazoa" id="tetur23g00950.1"/>
    </source>
</evidence>
<evidence type="ECO:0000259" key="5">
    <source>
        <dbReference type="Pfam" id="PF04824"/>
    </source>
</evidence>
<feature type="domain" description="Rad21/Rec8-like protein N-terminal" evidence="6">
    <location>
        <begin position="1"/>
        <end position="98"/>
    </location>
</feature>
<dbReference type="EMBL" id="CAEY01000613">
    <property type="status" value="NOT_ANNOTATED_CDS"/>
    <property type="molecule type" value="Genomic_DNA"/>
</dbReference>
<dbReference type="GO" id="GO:0007062">
    <property type="term" value="P:sister chromatid cohesion"/>
    <property type="evidence" value="ECO:0007669"/>
    <property type="project" value="InterPro"/>
</dbReference>
<dbReference type="InterPro" id="IPR036390">
    <property type="entry name" value="WH_DNA-bd_sf"/>
</dbReference>
<dbReference type="eggNOG" id="KOG1213">
    <property type="taxonomic scope" value="Eukaryota"/>
</dbReference>
<feature type="region of interest" description="Disordered" evidence="4">
    <location>
        <begin position="401"/>
        <end position="430"/>
    </location>
</feature>
<keyword evidence="3" id="KW-0539">Nucleus</keyword>
<dbReference type="EnsemblMetazoa" id="tetur23g00950.1">
    <property type="protein sequence ID" value="tetur23g00950.1"/>
    <property type="gene ID" value="tetur23g00950"/>
</dbReference>
<dbReference type="CDD" id="cd21747">
    <property type="entry name" value="Rad21_Rec8_M"/>
    <property type="match status" value="1"/>
</dbReference>
<protein>
    <recommendedName>
        <fullName evidence="9">Rad21/Rec8-like protein N-terminal domain-containing protein</fullName>
    </recommendedName>
</protein>
<dbReference type="OMA" id="HEDEACT"/>
<feature type="compositionally biased region" description="Basic and acidic residues" evidence="4">
    <location>
        <begin position="215"/>
        <end position="229"/>
    </location>
</feature>
<dbReference type="KEGG" id="tut:107367791"/>
<dbReference type="Gene3D" id="1.10.10.580">
    <property type="entry name" value="Structural maintenance of chromosome 1. Chain E"/>
    <property type="match status" value="1"/>
</dbReference>
<dbReference type="GO" id="GO:1990414">
    <property type="term" value="P:replication-born double-strand break repair via sister chromatid exchange"/>
    <property type="evidence" value="ECO:0007669"/>
    <property type="project" value="TreeGrafter"/>
</dbReference>
<feature type="domain" description="Rad21/Rec8-like protein C-terminal eukaryotic" evidence="5">
    <location>
        <begin position="570"/>
        <end position="621"/>
    </location>
</feature>
<dbReference type="HOGENOM" id="CLU_435696_0_0_1"/>
<reference evidence="8" key="1">
    <citation type="submission" date="2011-08" db="EMBL/GenBank/DDBJ databases">
        <authorList>
            <person name="Rombauts S."/>
        </authorList>
    </citation>
    <scope>NUCLEOTIDE SEQUENCE</scope>
    <source>
        <strain evidence="8">London</strain>
    </source>
</reference>
<dbReference type="STRING" id="32264.T1KVK1"/>
<dbReference type="InterPro" id="IPR006909">
    <property type="entry name" value="Rad21/Rec8_C_eu"/>
</dbReference>
<gene>
    <name evidence="7" type="primary">107367791</name>
</gene>
<comment type="similarity">
    <text evidence="2">Belongs to the rad21 family.</text>
</comment>
<dbReference type="GO" id="GO:0008278">
    <property type="term" value="C:cohesin complex"/>
    <property type="evidence" value="ECO:0007669"/>
    <property type="project" value="InterPro"/>
</dbReference>
<evidence type="ECO:0008006" key="9">
    <source>
        <dbReference type="Google" id="ProtNLM"/>
    </source>
</evidence>
<accession>T1KVK1</accession>
<evidence type="ECO:0000256" key="2">
    <source>
        <dbReference type="ARBA" id="ARBA00009870"/>
    </source>
</evidence>
<dbReference type="OrthoDB" id="6432906at2759"/>
<proteinExistence type="inferred from homology"/>
<dbReference type="GO" id="GO:0005634">
    <property type="term" value="C:nucleus"/>
    <property type="evidence" value="ECO:0007669"/>
    <property type="project" value="UniProtKB-SubCell"/>
</dbReference>
<dbReference type="Proteomes" id="UP000015104">
    <property type="component" value="Unassembled WGS sequence"/>
</dbReference>
<evidence type="ECO:0000259" key="6">
    <source>
        <dbReference type="Pfam" id="PF04825"/>
    </source>
</evidence>
<dbReference type="PANTHER" id="PTHR12585:SF69">
    <property type="entry name" value="FI11703P"/>
    <property type="match status" value="1"/>
</dbReference>
<evidence type="ECO:0000256" key="4">
    <source>
        <dbReference type="SAM" id="MobiDB-lite"/>
    </source>
</evidence>
<dbReference type="AlphaFoldDB" id="T1KVK1"/>